<keyword evidence="10" id="KW-0645">Protease</keyword>
<evidence type="ECO:0000256" key="23">
    <source>
        <dbReference type="ARBA" id="ARBA00034000"/>
    </source>
</evidence>
<evidence type="ECO:0000256" key="16">
    <source>
        <dbReference type="ARBA" id="ARBA00022968"/>
    </source>
</evidence>
<dbReference type="GO" id="GO:0008955">
    <property type="term" value="F:peptidoglycan glycosyltransferase activity"/>
    <property type="evidence" value="ECO:0007669"/>
    <property type="project" value="UniProtKB-EC"/>
</dbReference>
<dbReference type="InterPro" id="IPR023346">
    <property type="entry name" value="Lysozyme-like_dom_sf"/>
</dbReference>
<dbReference type="GO" id="GO:0071555">
    <property type="term" value="P:cell wall organization"/>
    <property type="evidence" value="ECO:0007669"/>
    <property type="project" value="UniProtKB-KW"/>
</dbReference>
<evidence type="ECO:0000256" key="14">
    <source>
        <dbReference type="ARBA" id="ARBA00022801"/>
    </source>
</evidence>
<dbReference type="Pfam" id="PF00912">
    <property type="entry name" value="Transgly"/>
    <property type="match status" value="1"/>
</dbReference>
<evidence type="ECO:0000256" key="9">
    <source>
        <dbReference type="ARBA" id="ARBA00022645"/>
    </source>
</evidence>
<comment type="catalytic activity">
    <reaction evidence="25">
        <text>[GlcNAc-(1-&gt;4)-Mur2Ac(oyl-L-Ala-gamma-D-Glu-L-Lys-D-Ala-D-Ala)](n)-di-trans,octa-cis-undecaprenyl diphosphate + beta-D-GlcNAc-(1-&gt;4)-Mur2Ac(oyl-L-Ala-gamma-D-Glu-L-Lys-D-Ala-D-Ala)-di-trans,octa-cis-undecaprenyl diphosphate = [GlcNAc-(1-&gt;4)-Mur2Ac(oyl-L-Ala-gamma-D-Glu-L-Lys-D-Ala-D-Ala)](n+1)-di-trans,octa-cis-undecaprenyl diphosphate + di-trans,octa-cis-undecaprenyl diphosphate + H(+)</text>
        <dbReference type="Rhea" id="RHEA:23708"/>
        <dbReference type="Rhea" id="RHEA-COMP:9602"/>
        <dbReference type="Rhea" id="RHEA-COMP:9603"/>
        <dbReference type="ChEBI" id="CHEBI:15378"/>
        <dbReference type="ChEBI" id="CHEBI:58405"/>
        <dbReference type="ChEBI" id="CHEBI:60033"/>
        <dbReference type="ChEBI" id="CHEBI:78435"/>
        <dbReference type="EC" id="2.4.99.28"/>
    </reaction>
</comment>
<keyword evidence="21" id="KW-0511">Multifunctional enzyme</keyword>
<dbReference type="FunFam" id="1.10.3810.10:FF:000001">
    <property type="entry name" value="Penicillin-binding protein 1A"/>
    <property type="match status" value="1"/>
</dbReference>
<evidence type="ECO:0000256" key="20">
    <source>
        <dbReference type="ARBA" id="ARBA00023251"/>
    </source>
</evidence>
<dbReference type="PANTHER" id="PTHR32282:SF33">
    <property type="entry name" value="PEPTIDOGLYCAN GLYCOSYLTRANSFERASE"/>
    <property type="match status" value="1"/>
</dbReference>
<accession>A0A1C6HKF4</accession>
<dbReference type="UniPathway" id="UPA00219"/>
<evidence type="ECO:0000256" key="7">
    <source>
        <dbReference type="ARBA" id="ARBA00018638"/>
    </source>
</evidence>
<keyword evidence="22" id="KW-0961">Cell wall biogenesis/degradation</keyword>
<comment type="subcellular location">
    <subcellularLocation>
        <location evidence="2">Cell membrane</location>
        <topology evidence="2">Single-pass type II membrane protein</topology>
    </subcellularLocation>
</comment>
<keyword evidence="13" id="KW-0812">Transmembrane</keyword>
<evidence type="ECO:0000256" key="15">
    <source>
        <dbReference type="ARBA" id="ARBA00022960"/>
    </source>
</evidence>
<evidence type="ECO:0000256" key="19">
    <source>
        <dbReference type="ARBA" id="ARBA00023136"/>
    </source>
</evidence>
<feature type="domain" description="Glycosyl transferase family 51" evidence="27">
    <location>
        <begin position="50"/>
        <end position="215"/>
    </location>
</feature>
<evidence type="ECO:0000256" key="24">
    <source>
        <dbReference type="ARBA" id="ARBA00044770"/>
    </source>
</evidence>
<dbReference type="InterPro" id="IPR050396">
    <property type="entry name" value="Glycosyltr_51/Transpeptidase"/>
</dbReference>
<evidence type="ECO:0000256" key="5">
    <source>
        <dbReference type="ARBA" id="ARBA00007739"/>
    </source>
</evidence>
<evidence type="ECO:0000256" key="21">
    <source>
        <dbReference type="ARBA" id="ARBA00023268"/>
    </source>
</evidence>
<gene>
    <name evidence="28" type="primary">mrcA</name>
    <name evidence="28" type="ORF">SAMEA3545359_00902</name>
</gene>
<comment type="pathway">
    <text evidence="3">Cell wall biogenesis; peptidoglycan biosynthesis.</text>
</comment>
<dbReference type="GO" id="GO:0009002">
    <property type="term" value="F:serine-type D-Ala-D-Ala carboxypeptidase activity"/>
    <property type="evidence" value="ECO:0007669"/>
    <property type="project" value="UniProtKB-EC"/>
</dbReference>
<comment type="similarity">
    <text evidence="4">In the C-terminal section; belongs to the transpeptidase family.</text>
</comment>
<proteinExistence type="inferred from homology"/>
<keyword evidence="17" id="KW-0573">Peptidoglycan synthesis</keyword>
<dbReference type="SUPFAM" id="SSF53955">
    <property type="entry name" value="Lysozyme-like"/>
    <property type="match status" value="1"/>
</dbReference>
<comment type="similarity">
    <text evidence="5">In the N-terminal section; belongs to the glycosyltransferase 51 family.</text>
</comment>
<evidence type="ECO:0000256" key="2">
    <source>
        <dbReference type="ARBA" id="ARBA00004401"/>
    </source>
</evidence>
<keyword evidence="14" id="KW-0378">Hydrolase</keyword>
<dbReference type="Gene3D" id="1.10.3810.10">
    <property type="entry name" value="Biosynthetic peptidoglycan transglycosylase-like"/>
    <property type="match status" value="1"/>
</dbReference>
<comment type="pathway">
    <text evidence="26">Glycan biosynthesis.</text>
</comment>
<evidence type="ECO:0000313" key="28">
    <source>
        <dbReference type="EMBL" id="SCJ58031.1"/>
    </source>
</evidence>
<keyword evidence="9" id="KW-0121">Carboxypeptidase</keyword>
<keyword evidence="8" id="KW-1003">Cell membrane</keyword>
<evidence type="ECO:0000259" key="27">
    <source>
        <dbReference type="Pfam" id="PF00912"/>
    </source>
</evidence>
<dbReference type="EMBL" id="FMHG01000001">
    <property type="protein sequence ID" value="SCJ58031.1"/>
    <property type="molecule type" value="Genomic_DNA"/>
</dbReference>
<evidence type="ECO:0000256" key="25">
    <source>
        <dbReference type="ARBA" id="ARBA00049902"/>
    </source>
</evidence>
<evidence type="ECO:0000256" key="12">
    <source>
        <dbReference type="ARBA" id="ARBA00022679"/>
    </source>
</evidence>
<dbReference type="InterPro" id="IPR001264">
    <property type="entry name" value="Glyco_trans_51"/>
</dbReference>
<keyword evidence="15" id="KW-0133">Cell shape</keyword>
<comment type="function">
    <text evidence="1">Cell wall formation. Synthesis of cross-linked peptidoglycan from the lipid intermediates. The enzyme has a penicillin-insensitive transglycosylase N-terminal domain (formation of linear glycan strands) and a penicillin-sensitive transpeptidase C-terminal domain (cross-linking of the peptide subunits).</text>
</comment>
<comment type="catalytic activity">
    <reaction evidence="23">
        <text>Preferential cleavage: (Ac)2-L-Lys-D-Ala-|-D-Ala. Also transpeptidation of peptidyl-alanyl moieties that are N-acyl substituents of D-alanine.</text>
        <dbReference type="EC" id="3.4.16.4"/>
    </reaction>
</comment>
<dbReference type="GO" id="GO:0046677">
    <property type="term" value="P:response to antibiotic"/>
    <property type="evidence" value="ECO:0007669"/>
    <property type="project" value="UniProtKB-KW"/>
</dbReference>
<sequence>MKTFFKWLGRIVCCLLLLLIVGGTALTLYCHHQYAQIIEKEPVSQKVAALKQKEGYVPLEEMSDYYLEAVVAVEDHRFYDHGGIDPLALVRIFFDSVRAGHIVGGGSTITQQLCKNIYLSQEQTITRKITEVFFALEVEKELSKDEILELYCNDAYFGNNCYGIGQASAYYYQKAPADLTLEEATFLAGLPQAPSYFADNPDQGRQRQEEVLDAMVKYGYLSESDRPSLA</sequence>
<evidence type="ECO:0000256" key="1">
    <source>
        <dbReference type="ARBA" id="ARBA00002624"/>
    </source>
</evidence>
<dbReference type="AlphaFoldDB" id="A0A1C6HKF4"/>
<reference evidence="28" key="1">
    <citation type="submission" date="2015-09" db="EMBL/GenBank/DDBJ databases">
        <authorList>
            <consortium name="Pathogen Informatics"/>
        </authorList>
    </citation>
    <scope>NUCLEOTIDE SEQUENCE</scope>
    <source>
        <strain evidence="28">2789STDY5834896</strain>
    </source>
</reference>
<evidence type="ECO:0000256" key="13">
    <source>
        <dbReference type="ARBA" id="ARBA00022692"/>
    </source>
</evidence>
<keyword evidence="11" id="KW-0328">Glycosyltransferase</keyword>
<evidence type="ECO:0000256" key="3">
    <source>
        <dbReference type="ARBA" id="ARBA00004752"/>
    </source>
</evidence>
<dbReference type="PANTHER" id="PTHR32282">
    <property type="entry name" value="BINDING PROTEIN TRANSPEPTIDASE, PUTATIVE-RELATED"/>
    <property type="match status" value="1"/>
</dbReference>
<evidence type="ECO:0000256" key="11">
    <source>
        <dbReference type="ARBA" id="ARBA00022676"/>
    </source>
</evidence>
<keyword evidence="16" id="KW-0735">Signal-anchor</keyword>
<name>A0A1C6HKF4_9FIRM</name>
<evidence type="ECO:0000256" key="8">
    <source>
        <dbReference type="ARBA" id="ARBA00022475"/>
    </source>
</evidence>
<evidence type="ECO:0000256" key="4">
    <source>
        <dbReference type="ARBA" id="ARBA00007090"/>
    </source>
</evidence>
<dbReference type="InterPro" id="IPR036950">
    <property type="entry name" value="PBP_transglycosylase"/>
</dbReference>
<evidence type="ECO:0000256" key="22">
    <source>
        <dbReference type="ARBA" id="ARBA00023316"/>
    </source>
</evidence>
<dbReference type="GO" id="GO:0008360">
    <property type="term" value="P:regulation of cell shape"/>
    <property type="evidence" value="ECO:0007669"/>
    <property type="project" value="UniProtKB-KW"/>
</dbReference>
<dbReference type="GO" id="GO:0006508">
    <property type="term" value="P:proteolysis"/>
    <property type="evidence" value="ECO:0007669"/>
    <property type="project" value="UniProtKB-KW"/>
</dbReference>
<protein>
    <recommendedName>
        <fullName evidence="7">Penicillin-binding protein 1A</fullName>
        <ecNumber evidence="24">2.4.99.28</ecNumber>
        <ecNumber evidence="6">3.4.16.4</ecNumber>
    </recommendedName>
</protein>
<evidence type="ECO:0000256" key="17">
    <source>
        <dbReference type="ARBA" id="ARBA00022984"/>
    </source>
</evidence>
<dbReference type="EC" id="2.4.99.28" evidence="24"/>
<dbReference type="GO" id="GO:0005886">
    <property type="term" value="C:plasma membrane"/>
    <property type="evidence" value="ECO:0007669"/>
    <property type="project" value="UniProtKB-SubCell"/>
</dbReference>
<keyword evidence="19" id="KW-0472">Membrane</keyword>
<evidence type="ECO:0000256" key="26">
    <source>
        <dbReference type="ARBA" id="ARBA00060592"/>
    </source>
</evidence>
<evidence type="ECO:0000256" key="10">
    <source>
        <dbReference type="ARBA" id="ARBA00022670"/>
    </source>
</evidence>
<keyword evidence="20" id="KW-0046">Antibiotic resistance</keyword>
<evidence type="ECO:0000256" key="6">
    <source>
        <dbReference type="ARBA" id="ARBA00012448"/>
    </source>
</evidence>
<dbReference type="GO" id="GO:0009252">
    <property type="term" value="P:peptidoglycan biosynthetic process"/>
    <property type="evidence" value="ECO:0007669"/>
    <property type="project" value="UniProtKB-UniPathway"/>
</dbReference>
<evidence type="ECO:0000256" key="18">
    <source>
        <dbReference type="ARBA" id="ARBA00022989"/>
    </source>
</evidence>
<keyword evidence="12" id="KW-0808">Transferase</keyword>
<dbReference type="EC" id="3.4.16.4" evidence="6"/>
<organism evidence="28">
    <name type="scientific">uncultured Anaerotruncus sp</name>
    <dbReference type="NCBI Taxonomy" id="905011"/>
    <lineage>
        <taxon>Bacteria</taxon>
        <taxon>Bacillati</taxon>
        <taxon>Bacillota</taxon>
        <taxon>Clostridia</taxon>
        <taxon>Eubacteriales</taxon>
        <taxon>Oscillospiraceae</taxon>
        <taxon>Anaerotruncus</taxon>
        <taxon>environmental samples</taxon>
    </lineage>
</organism>
<keyword evidence="18" id="KW-1133">Transmembrane helix</keyword>